<organism evidence="8 11">
    <name type="scientific">Gilliamella apicola</name>
    <dbReference type="NCBI Taxonomy" id="1196095"/>
    <lineage>
        <taxon>Bacteria</taxon>
        <taxon>Pseudomonadati</taxon>
        <taxon>Pseudomonadota</taxon>
        <taxon>Gammaproteobacteria</taxon>
        <taxon>Orbales</taxon>
        <taxon>Orbaceae</taxon>
        <taxon>Gilliamella</taxon>
    </lineage>
</organism>
<sequence length="166" mass="19881">MDEKFNKLILNKAVQLLAQRDHSSYELTNKIIQFFTKKIKCSEDEYYEQLNQLKIETSDVIQYCTNQNWMNDTQYIEKYIVMRANKGYGRYKIAMELKQRGLPTDLTNKLLCMSDINWSYNAHKQLLKKFKQINAKNILEKQRIVQFLITRGYTQDDIKDVYNLLT</sequence>
<dbReference type="Proteomes" id="UP000194977">
    <property type="component" value="Unassembled WGS sequence"/>
</dbReference>
<comment type="similarity">
    <text evidence="2 5">Belongs to the RecX family.</text>
</comment>
<dbReference type="HAMAP" id="MF_01114">
    <property type="entry name" value="RecX"/>
    <property type="match status" value="1"/>
</dbReference>
<dbReference type="RefSeq" id="WP_086300784.1">
    <property type="nucleotide sequence ID" value="NZ_MZNE01000002.1"/>
</dbReference>
<keyword evidence="4 5" id="KW-0963">Cytoplasm</keyword>
<evidence type="ECO:0000256" key="2">
    <source>
        <dbReference type="ARBA" id="ARBA00009695"/>
    </source>
</evidence>
<dbReference type="PANTHER" id="PTHR33602:SF1">
    <property type="entry name" value="REGULATORY PROTEIN RECX FAMILY PROTEIN"/>
    <property type="match status" value="1"/>
</dbReference>
<proteinExistence type="inferred from homology"/>
<comment type="subcellular location">
    <subcellularLocation>
        <location evidence="1 5">Cytoplasm</location>
    </subcellularLocation>
</comment>
<accession>A0A242NJT3</accession>
<dbReference type="PANTHER" id="PTHR33602">
    <property type="entry name" value="REGULATORY PROTEIN RECX FAMILY PROTEIN"/>
    <property type="match status" value="1"/>
</dbReference>
<evidence type="ECO:0000313" key="11">
    <source>
        <dbReference type="Proteomes" id="UP000194977"/>
    </source>
</evidence>
<feature type="domain" description="RecX third three-helical" evidence="7">
    <location>
        <begin position="121"/>
        <end position="161"/>
    </location>
</feature>
<dbReference type="InterPro" id="IPR053925">
    <property type="entry name" value="RecX_HTH_3rd"/>
</dbReference>
<name>A0A242NJT3_9GAMM</name>
<evidence type="ECO:0000313" key="9">
    <source>
        <dbReference type="EMBL" id="OTQ12005.1"/>
    </source>
</evidence>
<evidence type="ECO:0000256" key="3">
    <source>
        <dbReference type="ARBA" id="ARBA00018111"/>
    </source>
</evidence>
<evidence type="ECO:0000259" key="7">
    <source>
        <dbReference type="Pfam" id="PF21981"/>
    </source>
</evidence>
<dbReference type="Proteomes" id="UP000194800">
    <property type="component" value="Unassembled WGS sequence"/>
</dbReference>
<evidence type="ECO:0000259" key="6">
    <source>
        <dbReference type="Pfam" id="PF02631"/>
    </source>
</evidence>
<dbReference type="GO" id="GO:0006282">
    <property type="term" value="P:regulation of DNA repair"/>
    <property type="evidence" value="ECO:0007669"/>
    <property type="project" value="UniProtKB-UniRule"/>
</dbReference>
<evidence type="ECO:0000313" key="10">
    <source>
        <dbReference type="Proteomes" id="UP000194800"/>
    </source>
</evidence>
<dbReference type="EMBL" id="NARP01000009">
    <property type="protein sequence ID" value="OTQ00381.1"/>
    <property type="molecule type" value="Genomic_DNA"/>
</dbReference>
<dbReference type="AlphaFoldDB" id="A0A242NJT3"/>
<feature type="domain" description="RecX second three-helical" evidence="6">
    <location>
        <begin position="71"/>
        <end position="106"/>
    </location>
</feature>
<gene>
    <name evidence="5" type="primary">recX</name>
    <name evidence="9" type="ORF">B6C91_00555</name>
    <name evidence="8" type="ORF">B6D08_04535</name>
</gene>
<evidence type="ECO:0000256" key="1">
    <source>
        <dbReference type="ARBA" id="ARBA00004496"/>
    </source>
</evidence>
<evidence type="ECO:0000256" key="5">
    <source>
        <dbReference type="HAMAP-Rule" id="MF_01114"/>
    </source>
</evidence>
<dbReference type="InterPro" id="IPR036388">
    <property type="entry name" value="WH-like_DNA-bd_sf"/>
</dbReference>
<dbReference type="InterPro" id="IPR003783">
    <property type="entry name" value="Regulatory_RecX"/>
</dbReference>
<keyword evidence="10" id="KW-1185">Reference proteome</keyword>
<dbReference type="OrthoDB" id="7066780at2"/>
<dbReference type="GO" id="GO:0005737">
    <property type="term" value="C:cytoplasm"/>
    <property type="evidence" value="ECO:0007669"/>
    <property type="project" value="UniProtKB-SubCell"/>
</dbReference>
<comment type="caution">
    <text evidence="8">The sequence shown here is derived from an EMBL/GenBank/DDBJ whole genome shotgun (WGS) entry which is preliminary data.</text>
</comment>
<dbReference type="InterPro" id="IPR053924">
    <property type="entry name" value="RecX_HTH_2nd"/>
</dbReference>
<dbReference type="EMBL" id="NART01000001">
    <property type="protein sequence ID" value="OTQ12005.1"/>
    <property type="molecule type" value="Genomic_DNA"/>
</dbReference>
<evidence type="ECO:0000313" key="8">
    <source>
        <dbReference type="EMBL" id="OTQ00381.1"/>
    </source>
</evidence>
<dbReference type="Pfam" id="PF02631">
    <property type="entry name" value="RecX_HTH2"/>
    <property type="match status" value="1"/>
</dbReference>
<comment type="function">
    <text evidence="5">Modulates RecA activity.</text>
</comment>
<dbReference type="Pfam" id="PF21981">
    <property type="entry name" value="RecX_HTH3"/>
    <property type="match status" value="1"/>
</dbReference>
<evidence type="ECO:0000256" key="4">
    <source>
        <dbReference type="ARBA" id="ARBA00022490"/>
    </source>
</evidence>
<dbReference type="Gene3D" id="1.10.10.10">
    <property type="entry name" value="Winged helix-like DNA-binding domain superfamily/Winged helix DNA-binding domain"/>
    <property type="match status" value="3"/>
</dbReference>
<reference evidence="10 11" key="1">
    <citation type="submission" date="2017-03" db="EMBL/GenBank/DDBJ databases">
        <title>Comparative genomics of honeybee gut symbionts reveal geographically distinct and subgroup specific antibiotic resistance.</title>
        <authorList>
            <person name="Ludvigsen J."/>
            <person name="Porcellato D."/>
            <person name="Labee-Lund T.M."/>
            <person name="Amdam G.V."/>
            <person name="Rudi K."/>
        </authorList>
    </citation>
    <scope>NUCLEOTIDE SEQUENCE [LARGE SCALE GENOMIC DNA]</scope>
    <source>
        <strain evidence="8 11">A-7-12</strain>
        <strain evidence="9 10">A-9-12</strain>
    </source>
</reference>
<protein>
    <recommendedName>
        <fullName evidence="3 5">Regulatory protein RecX</fullName>
    </recommendedName>
</protein>